<sequence length="197" mass="21825">MSSKKNKISSMAAALAVALAPVPASSIVHHDVSISRHSTSTLSLQDVKDSVAYLPIDEATSYMLNLADRMKTHRANLRIEWEEKQIPIILKNHKKETQEGFESLFRHIAVCASFVEAARVALKSVPESNAELRKEIVAFARSAATLRYTIEDILSFIESTHVPKKTSDADLGVTADQVHALIRSEHKKLGLEDPTFH</sequence>
<reference evidence="2 3" key="1">
    <citation type="journal article" date="2014" name="Genome Announc.">
        <title>Whole-Genome Sequence of Serratia symbiotica Strain CWBI-2.3T, a Free-Living Symbiont of the Black Bean Aphid Aphis fabae.</title>
        <authorList>
            <person name="Foray V."/>
            <person name="Grigorescu A.S."/>
            <person name="Sabri A."/>
            <person name="Haubruge E."/>
            <person name="Lognay G."/>
            <person name="Francis F."/>
            <person name="Fauconnier M.L."/>
            <person name="Hance T."/>
            <person name="Thonart P."/>
        </authorList>
    </citation>
    <scope>NUCLEOTIDE SEQUENCE [LARGE SCALE GENOMIC DNA]</scope>
    <source>
        <strain evidence="2">CWBI-2.3</strain>
    </source>
</reference>
<dbReference type="AlphaFoldDB" id="A0A068Z4F7"/>
<dbReference type="GeneID" id="93736991"/>
<dbReference type="EMBL" id="CP050855">
    <property type="protein sequence ID" value="QLH63331.1"/>
    <property type="molecule type" value="Genomic_DNA"/>
</dbReference>
<feature type="signal peptide" evidence="1">
    <location>
        <begin position="1"/>
        <end position="26"/>
    </location>
</feature>
<dbReference type="Proteomes" id="UP000042738">
    <property type="component" value="Chromosome"/>
</dbReference>
<dbReference type="RefSeq" id="WP_040266478.1">
    <property type="nucleotide sequence ID" value="NZ_CP050855.1"/>
</dbReference>
<dbReference type="STRING" id="138074.SYMBAF_80005"/>
<accession>A0A068Z4F7</accession>
<feature type="chain" id="PRO_5030002356" description="Iron-sulfur cluster assembly scaffold protein SufA" evidence="1">
    <location>
        <begin position="27"/>
        <end position="197"/>
    </location>
</feature>
<evidence type="ECO:0000313" key="3">
    <source>
        <dbReference type="Proteomes" id="UP000042738"/>
    </source>
</evidence>
<evidence type="ECO:0008006" key="4">
    <source>
        <dbReference type="Google" id="ProtNLM"/>
    </source>
</evidence>
<protein>
    <recommendedName>
        <fullName evidence="4">Iron-sulfur cluster assembly scaffold protein SufA</fullName>
    </recommendedName>
</protein>
<keyword evidence="1" id="KW-0732">Signal</keyword>
<evidence type="ECO:0000313" key="2">
    <source>
        <dbReference type="EMBL" id="QLH63331.1"/>
    </source>
</evidence>
<organism evidence="2 3">
    <name type="scientific">Serratia symbiotica</name>
    <dbReference type="NCBI Taxonomy" id="138074"/>
    <lineage>
        <taxon>Bacteria</taxon>
        <taxon>Pseudomonadati</taxon>
        <taxon>Pseudomonadota</taxon>
        <taxon>Gammaproteobacteria</taxon>
        <taxon>Enterobacterales</taxon>
        <taxon>Yersiniaceae</taxon>
        <taxon>Serratia</taxon>
    </lineage>
</organism>
<gene>
    <name evidence="2" type="ORF">SYMBAF_10845</name>
</gene>
<name>A0A068Z4F7_9GAMM</name>
<proteinExistence type="predicted"/>
<evidence type="ECO:0000256" key="1">
    <source>
        <dbReference type="SAM" id="SignalP"/>
    </source>
</evidence>